<proteinExistence type="predicted"/>
<evidence type="ECO:0000313" key="2">
    <source>
        <dbReference type="Proteomes" id="UP001499930"/>
    </source>
</evidence>
<reference evidence="2" key="1">
    <citation type="journal article" date="2019" name="Int. J. Syst. Evol. Microbiol.">
        <title>The Global Catalogue of Microorganisms (GCM) 10K type strain sequencing project: providing services to taxonomists for standard genome sequencing and annotation.</title>
        <authorList>
            <consortium name="The Broad Institute Genomics Platform"/>
            <consortium name="The Broad Institute Genome Sequencing Center for Infectious Disease"/>
            <person name="Wu L."/>
            <person name="Ma J."/>
        </authorList>
    </citation>
    <scope>NUCLEOTIDE SEQUENCE [LARGE SCALE GENOMIC DNA]</scope>
    <source>
        <strain evidence="2">JCM 3106</strain>
    </source>
</reference>
<accession>A0ABP6L3T4</accession>
<dbReference type="RefSeq" id="WP_344901868.1">
    <property type="nucleotide sequence ID" value="NZ_BAAAWD010000016.1"/>
</dbReference>
<evidence type="ECO:0000313" key="1">
    <source>
        <dbReference type="EMBL" id="GAA3027140.1"/>
    </source>
</evidence>
<protein>
    <submittedName>
        <fullName evidence="1">Uncharacterized protein</fullName>
    </submittedName>
</protein>
<sequence length="103" mass="11495">MPPETSPVPHQDTPAAAAIRFLQRELSEHGISPTLVYEDGLPQLRVPNLVVWIDAEAANFFWSSCSGADRAERNPSTYPVRAARRITMRLRPFNVDNHTAAAR</sequence>
<organism evidence="1 2">
    <name type="scientific">Streptosporangium longisporum</name>
    <dbReference type="NCBI Taxonomy" id="46187"/>
    <lineage>
        <taxon>Bacteria</taxon>
        <taxon>Bacillati</taxon>
        <taxon>Actinomycetota</taxon>
        <taxon>Actinomycetes</taxon>
        <taxon>Streptosporangiales</taxon>
        <taxon>Streptosporangiaceae</taxon>
        <taxon>Streptosporangium</taxon>
    </lineage>
</organism>
<dbReference type="EMBL" id="BAAAWD010000016">
    <property type="protein sequence ID" value="GAA3027140.1"/>
    <property type="molecule type" value="Genomic_DNA"/>
</dbReference>
<dbReference type="Proteomes" id="UP001499930">
    <property type="component" value="Unassembled WGS sequence"/>
</dbReference>
<comment type="caution">
    <text evidence="1">The sequence shown here is derived from an EMBL/GenBank/DDBJ whole genome shotgun (WGS) entry which is preliminary data.</text>
</comment>
<keyword evidence="2" id="KW-1185">Reference proteome</keyword>
<gene>
    <name evidence="1" type="ORF">GCM10017559_61460</name>
</gene>
<name>A0ABP6L3T4_9ACTN</name>